<feature type="domain" description="Cyclic nucleotide-binding" evidence="10">
    <location>
        <begin position="361"/>
        <end position="456"/>
    </location>
</feature>
<dbReference type="PROSITE" id="PS50042">
    <property type="entry name" value="CNMP_BINDING_3"/>
    <property type="match status" value="1"/>
</dbReference>
<dbReference type="GO" id="GO:0005886">
    <property type="term" value="C:plasma membrane"/>
    <property type="evidence" value="ECO:0007669"/>
    <property type="project" value="UniProtKB-SubCell"/>
</dbReference>
<keyword evidence="6" id="KW-0406">Ion transport</keyword>
<evidence type="ECO:0000256" key="1">
    <source>
        <dbReference type="ARBA" id="ARBA00004651"/>
    </source>
</evidence>
<dbReference type="PANTHER" id="PTHR10110">
    <property type="entry name" value="SODIUM/HYDROGEN EXCHANGER"/>
    <property type="match status" value="1"/>
</dbReference>
<dbReference type="AlphaFoldDB" id="A0AAQ3PAB0"/>
<dbReference type="CDD" id="cd00038">
    <property type="entry name" value="CAP_ED"/>
    <property type="match status" value="1"/>
</dbReference>
<evidence type="ECO:0000313" key="11">
    <source>
        <dbReference type="EMBL" id="WVZ24508.1"/>
    </source>
</evidence>
<dbReference type="Gene3D" id="2.60.120.10">
    <property type="entry name" value="Jelly Rolls"/>
    <property type="match status" value="1"/>
</dbReference>
<keyword evidence="4" id="KW-0633">Potassium transport</keyword>
<dbReference type="GO" id="GO:0051453">
    <property type="term" value="P:regulation of intracellular pH"/>
    <property type="evidence" value="ECO:0007669"/>
    <property type="project" value="TreeGrafter"/>
</dbReference>
<evidence type="ECO:0000256" key="5">
    <source>
        <dbReference type="ARBA" id="ARBA00022958"/>
    </source>
</evidence>
<evidence type="ECO:0000256" key="8">
    <source>
        <dbReference type="SAM" id="MobiDB-lite"/>
    </source>
</evidence>
<evidence type="ECO:0000256" key="7">
    <source>
        <dbReference type="SAM" id="Coils"/>
    </source>
</evidence>
<dbReference type="PANTHER" id="PTHR10110:SF86">
    <property type="entry name" value="SODIUM_HYDROGEN EXCHANGER 7"/>
    <property type="match status" value="1"/>
</dbReference>
<dbReference type="EMBL" id="CP144700">
    <property type="protein sequence ID" value="WVZ24508.1"/>
    <property type="molecule type" value="Genomic_DNA"/>
</dbReference>
<evidence type="ECO:0000259" key="10">
    <source>
        <dbReference type="PROSITE" id="PS50042"/>
    </source>
</evidence>
<dbReference type="InterPro" id="IPR018490">
    <property type="entry name" value="cNMP-bd_dom_sf"/>
</dbReference>
<evidence type="ECO:0000256" key="3">
    <source>
        <dbReference type="ARBA" id="ARBA00022475"/>
    </source>
</evidence>
<feature type="non-terminal residue" evidence="11">
    <location>
        <position position="1"/>
    </location>
</feature>
<evidence type="ECO:0000313" key="12">
    <source>
        <dbReference type="Proteomes" id="UP001374535"/>
    </source>
</evidence>
<feature type="region of interest" description="Disordered" evidence="8">
    <location>
        <begin position="738"/>
        <end position="828"/>
    </location>
</feature>
<evidence type="ECO:0000256" key="9">
    <source>
        <dbReference type="SAM" id="Phobius"/>
    </source>
</evidence>
<evidence type="ECO:0000256" key="2">
    <source>
        <dbReference type="ARBA" id="ARBA00022448"/>
    </source>
</evidence>
<dbReference type="GO" id="GO:0009941">
    <property type="term" value="C:chloroplast envelope"/>
    <property type="evidence" value="ECO:0007669"/>
    <property type="project" value="TreeGrafter"/>
</dbReference>
<dbReference type="SUPFAM" id="SSF51206">
    <property type="entry name" value="cAMP-binding domain-like"/>
    <property type="match status" value="1"/>
</dbReference>
<protein>
    <recommendedName>
        <fullName evidence="10">Cyclic nucleotide-binding domain-containing protein</fullName>
    </recommendedName>
</protein>
<keyword evidence="3" id="KW-1003">Cell membrane</keyword>
<dbReference type="GO" id="GO:0015385">
    <property type="term" value="F:sodium:proton antiporter activity"/>
    <property type="evidence" value="ECO:0007669"/>
    <property type="project" value="InterPro"/>
</dbReference>
<keyword evidence="5" id="KW-0630">Potassium</keyword>
<evidence type="ECO:0000256" key="4">
    <source>
        <dbReference type="ARBA" id="ARBA00022538"/>
    </source>
</evidence>
<reference evidence="11 12" key="1">
    <citation type="journal article" date="2023" name="Life. Sci Alliance">
        <title>Evolutionary insights into 3D genome organization and epigenetic landscape of Vigna mungo.</title>
        <authorList>
            <person name="Junaid A."/>
            <person name="Singh B."/>
            <person name="Bhatia S."/>
        </authorList>
    </citation>
    <scope>NUCLEOTIDE SEQUENCE [LARGE SCALE GENOMIC DNA]</scope>
    <source>
        <strain evidence="11">Urdbean</strain>
    </source>
</reference>
<dbReference type="InterPro" id="IPR000595">
    <property type="entry name" value="cNMP-bd_dom"/>
</dbReference>
<feature type="coiled-coil region" evidence="7">
    <location>
        <begin position="582"/>
        <end position="609"/>
    </location>
</feature>
<dbReference type="InterPro" id="IPR014710">
    <property type="entry name" value="RmlC-like_jellyroll"/>
</dbReference>
<gene>
    <name evidence="11" type="ORF">V8G54_003052</name>
</gene>
<keyword evidence="9" id="KW-1133">Transmembrane helix</keyword>
<feature type="transmembrane region" description="Helical" evidence="9">
    <location>
        <begin position="43"/>
        <end position="61"/>
    </location>
</feature>
<proteinExistence type="predicted"/>
<keyword evidence="9" id="KW-0472">Membrane</keyword>
<sequence length="828" mass="92999">YFGYGLDWKEAIILIWSGLRGAVALALSLSRSSGNSIELTPETGTLFVFFTGGTVFLTLIVNGSTTQLMLRYLGMDSLSAAKRRILDFTKHEMLDKALEAFSDLGDDEELGPADWPTVKRYISCLKDIEGERVHPHGATENDSQLDPMNLKDIRVRLLNGVQAAYWEMLEEGRISQTTANVLMLSVEEAIDLASSESLCDWKGLKSNVHFPSYYKFLQSNMFPPKLMTYFTVQRLESACYICAAFLRAHRIARQQLHDFIGDSDIASAVINESVVEGEEARKFLEDVNVTYPQVLRVVKTRQVTYAVLQNLIEYVQNLEKTGILEEKEMLHLHDAVQTDLKKLLRNPPLVKLPKISSIHPMLGALPSSVRESLANCTKEMMKFRGVTLYKEGAKSNGIWLICNGVVKWESKMTTTKHSFYPTFTHGSTLGLYEVLTGRPYICDVITDSVVFCIFLEAGKIISCLKSDPSTENFLWEESAIFLSKLLVPQIFGKLAMQDLRALIADPERSRMTIFIRGETIEIPHHSVALLLEGYVKTQGRQELITAPAALLPSSGNLSFQNLAGSGEQLGKLDGEPREELVIQRLEIAKADLQQQIEKEVRRNAILQLQVEKDLTATLEVQDEKWRLAMHEEIGSKGASFTHQGSIYLVETTARVILFNIPASEADASLVRRSSSLLLHAGDHPHRSFRRKHSGLMSWPEHFYKHKNNEQISEGIERQTYSLSARAVHLSIYGSMVHIPPRSRSLSSHHGREPHSLSYPTMKSHRPLVTVKSEGAATAKKVHEVTRQVTNPPSQSTEQRKHHHGHGENSSDDEDVIVRIDSPSTLSFR</sequence>
<keyword evidence="12" id="KW-1185">Reference proteome</keyword>
<accession>A0AAQ3PAB0</accession>
<name>A0AAQ3PAB0_VIGMU</name>
<feature type="compositionally biased region" description="Polar residues" evidence="8">
    <location>
        <begin position="786"/>
        <end position="796"/>
    </location>
</feature>
<keyword evidence="9" id="KW-0812">Transmembrane</keyword>
<organism evidence="11 12">
    <name type="scientific">Vigna mungo</name>
    <name type="common">Black gram</name>
    <name type="synonym">Phaseolus mungo</name>
    <dbReference type="NCBI Taxonomy" id="3915"/>
    <lineage>
        <taxon>Eukaryota</taxon>
        <taxon>Viridiplantae</taxon>
        <taxon>Streptophyta</taxon>
        <taxon>Embryophyta</taxon>
        <taxon>Tracheophyta</taxon>
        <taxon>Spermatophyta</taxon>
        <taxon>Magnoliopsida</taxon>
        <taxon>eudicotyledons</taxon>
        <taxon>Gunneridae</taxon>
        <taxon>Pentapetalae</taxon>
        <taxon>rosids</taxon>
        <taxon>fabids</taxon>
        <taxon>Fabales</taxon>
        <taxon>Fabaceae</taxon>
        <taxon>Papilionoideae</taxon>
        <taxon>50 kb inversion clade</taxon>
        <taxon>NPAAA clade</taxon>
        <taxon>indigoferoid/millettioid clade</taxon>
        <taxon>Phaseoleae</taxon>
        <taxon>Vigna</taxon>
    </lineage>
</organism>
<dbReference type="Proteomes" id="UP001374535">
    <property type="component" value="Chromosome 1"/>
</dbReference>
<keyword evidence="2" id="KW-0813">Transport</keyword>
<dbReference type="GO" id="GO:0015386">
    <property type="term" value="F:potassium:proton antiporter activity"/>
    <property type="evidence" value="ECO:0007669"/>
    <property type="project" value="TreeGrafter"/>
</dbReference>
<feature type="transmembrane region" description="Helical" evidence="9">
    <location>
        <begin position="12"/>
        <end position="31"/>
    </location>
</feature>
<keyword evidence="7" id="KW-0175">Coiled coil</keyword>
<evidence type="ECO:0000256" key="6">
    <source>
        <dbReference type="ARBA" id="ARBA00023065"/>
    </source>
</evidence>
<comment type="subcellular location">
    <subcellularLocation>
        <location evidence="1">Cell membrane</location>
        <topology evidence="1">Multi-pass membrane protein</topology>
    </subcellularLocation>
</comment>
<dbReference type="GO" id="GO:0098719">
    <property type="term" value="P:sodium ion import across plasma membrane"/>
    <property type="evidence" value="ECO:0007669"/>
    <property type="project" value="TreeGrafter"/>
</dbReference>
<dbReference type="InterPro" id="IPR018422">
    <property type="entry name" value="Cation/H_exchanger_CPA1"/>
</dbReference>